<dbReference type="PANTHER" id="PTHR11808:SF90">
    <property type="entry name" value="CYSTATHIONINE GAMMA-SYNTHASE"/>
    <property type="match status" value="1"/>
</dbReference>
<gene>
    <name evidence="7" type="ORF">HNQ41_002676</name>
</gene>
<dbReference type="InterPro" id="IPR015424">
    <property type="entry name" value="PyrdxlP-dep_Trfase"/>
</dbReference>
<dbReference type="NCBIfam" id="NF006095">
    <property type="entry name" value="PRK08247.1"/>
    <property type="match status" value="1"/>
</dbReference>
<sequence>MMKELDLETKLVQIGNRSEESTGSISTPVYLSSTFRHPKLGESTGYDYSRTGNPTRSILEDGIARLENGDCGFACSSGMAAVHTVLSLFEVGDELLVSSDLYGGTYRLFEEGWSKWGIHFKYVDVQNIEAFEEMISQKTKAIFIETPTNPLMQEADLHAFACLAKENDLLLIVDNTFYTPIIQRPLEKGADIVIHSASKYLAGHNDIIAGLIVSKGEELSERIAYYQNSIGAILSPMDCWLLIRGMKTLSIRIEKHEENAQKIAKHLQAHEAVNEVLYPGRGGMISFRVYNEGWVASILAHLQTISFAESLGGVESLMTYPATQTHADMDEEVRLKNGICNRLLRLSVGIESSDDLVNDLTQSLDNAMNE</sequence>
<evidence type="ECO:0000256" key="6">
    <source>
        <dbReference type="SAM" id="Coils"/>
    </source>
</evidence>
<dbReference type="AlphaFoldDB" id="A0A840QT50"/>
<dbReference type="EMBL" id="JACHHB010000013">
    <property type="protein sequence ID" value="MBB5174461.1"/>
    <property type="molecule type" value="Genomic_DNA"/>
</dbReference>
<dbReference type="PIRSF" id="PIRSF001434">
    <property type="entry name" value="CGS"/>
    <property type="match status" value="1"/>
</dbReference>
<dbReference type="InterPro" id="IPR015421">
    <property type="entry name" value="PyrdxlP-dep_Trfase_major"/>
</dbReference>
<dbReference type="GO" id="GO:0030170">
    <property type="term" value="F:pyridoxal phosphate binding"/>
    <property type="evidence" value="ECO:0007669"/>
    <property type="project" value="InterPro"/>
</dbReference>
<dbReference type="FunFam" id="3.40.640.10:FF:000009">
    <property type="entry name" value="Cystathionine gamma-synthase homolog"/>
    <property type="match status" value="1"/>
</dbReference>
<feature type="modified residue" description="N6-(pyridoxal phosphate)lysine" evidence="4">
    <location>
        <position position="199"/>
    </location>
</feature>
<dbReference type="GO" id="GO:0005737">
    <property type="term" value="C:cytoplasm"/>
    <property type="evidence" value="ECO:0007669"/>
    <property type="project" value="TreeGrafter"/>
</dbReference>
<dbReference type="InterPro" id="IPR015422">
    <property type="entry name" value="PyrdxlP-dep_Trfase_small"/>
</dbReference>
<evidence type="ECO:0000256" key="5">
    <source>
        <dbReference type="RuleBase" id="RU362118"/>
    </source>
</evidence>
<dbReference type="Pfam" id="PF01053">
    <property type="entry name" value="Cys_Met_Meta_PP"/>
    <property type="match status" value="1"/>
</dbReference>
<evidence type="ECO:0000256" key="4">
    <source>
        <dbReference type="PIRSR" id="PIRSR001434-2"/>
    </source>
</evidence>
<evidence type="ECO:0000313" key="7">
    <source>
        <dbReference type="EMBL" id="MBB5174461.1"/>
    </source>
</evidence>
<dbReference type="InterPro" id="IPR000277">
    <property type="entry name" value="Cys/Met-Metab_PyrdxlP-dep_enz"/>
</dbReference>
<name>A0A840QT50_9BACI</name>
<organism evidence="7 8">
    <name type="scientific">Texcoconibacillus texcoconensis</name>
    <dbReference type="NCBI Taxonomy" id="1095777"/>
    <lineage>
        <taxon>Bacteria</taxon>
        <taxon>Bacillati</taxon>
        <taxon>Bacillota</taxon>
        <taxon>Bacilli</taxon>
        <taxon>Bacillales</taxon>
        <taxon>Bacillaceae</taxon>
        <taxon>Texcoconibacillus</taxon>
    </lineage>
</organism>
<dbReference type="Proteomes" id="UP000551878">
    <property type="component" value="Unassembled WGS sequence"/>
</dbReference>
<dbReference type="GO" id="GO:0003962">
    <property type="term" value="F:cystathionine gamma-synthase activity"/>
    <property type="evidence" value="ECO:0007669"/>
    <property type="project" value="UniProtKB-EC"/>
</dbReference>
<proteinExistence type="inferred from homology"/>
<feature type="coiled-coil region" evidence="6">
    <location>
        <begin position="246"/>
        <end position="273"/>
    </location>
</feature>
<dbReference type="GO" id="GO:0016846">
    <property type="term" value="F:carbon-sulfur lyase activity"/>
    <property type="evidence" value="ECO:0007669"/>
    <property type="project" value="TreeGrafter"/>
</dbReference>
<keyword evidence="6" id="KW-0175">Coiled coil</keyword>
<dbReference type="CDD" id="cd00614">
    <property type="entry name" value="CGS_like"/>
    <property type="match status" value="1"/>
</dbReference>
<evidence type="ECO:0000256" key="2">
    <source>
        <dbReference type="ARBA" id="ARBA00009077"/>
    </source>
</evidence>
<dbReference type="Gene3D" id="3.90.1150.10">
    <property type="entry name" value="Aspartate Aminotransferase, domain 1"/>
    <property type="match status" value="1"/>
</dbReference>
<evidence type="ECO:0000256" key="1">
    <source>
        <dbReference type="ARBA" id="ARBA00001933"/>
    </source>
</evidence>
<comment type="caution">
    <text evidence="7">The sequence shown here is derived from an EMBL/GenBank/DDBJ whole genome shotgun (WGS) entry which is preliminary data.</text>
</comment>
<evidence type="ECO:0000313" key="8">
    <source>
        <dbReference type="Proteomes" id="UP000551878"/>
    </source>
</evidence>
<dbReference type="PANTHER" id="PTHR11808">
    <property type="entry name" value="TRANS-SULFURATION ENZYME FAMILY MEMBER"/>
    <property type="match status" value="1"/>
</dbReference>
<dbReference type="Gene3D" id="3.40.640.10">
    <property type="entry name" value="Type I PLP-dependent aspartate aminotransferase-like (Major domain)"/>
    <property type="match status" value="1"/>
</dbReference>
<dbReference type="FunFam" id="3.90.1150.10:FF:000070">
    <property type="entry name" value="Putative cystathionine gamma-synthase"/>
    <property type="match status" value="1"/>
</dbReference>
<keyword evidence="7" id="KW-0808">Transferase</keyword>
<keyword evidence="3 4" id="KW-0663">Pyridoxal phosphate</keyword>
<dbReference type="SUPFAM" id="SSF53383">
    <property type="entry name" value="PLP-dependent transferases"/>
    <property type="match status" value="1"/>
</dbReference>
<accession>A0A840QT50</accession>
<reference evidence="7 8" key="1">
    <citation type="submission" date="2020-08" db="EMBL/GenBank/DDBJ databases">
        <title>Genomic Encyclopedia of Type Strains, Phase IV (KMG-IV): sequencing the most valuable type-strain genomes for metagenomic binning, comparative biology and taxonomic classification.</title>
        <authorList>
            <person name="Goeker M."/>
        </authorList>
    </citation>
    <scope>NUCLEOTIDE SEQUENCE [LARGE SCALE GENOMIC DNA]</scope>
    <source>
        <strain evidence="7 8">DSM 24696</strain>
    </source>
</reference>
<evidence type="ECO:0000256" key="3">
    <source>
        <dbReference type="ARBA" id="ARBA00022898"/>
    </source>
</evidence>
<comment type="similarity">
    <text evidence="2 5">Belongs to the trans-sulfuration enzymes family.</text>
</comment>
<protein>
    <submittedName>
        <fullName evidence="7">Cystathionine gamma-synthase</fullName>
        <ecNumber evidence="7">2.5.1.48</ecNumber>
    </submittedName>
</protein>
<keyword evidence="8" id="KW-1185">Reference proteome</keyword>
<dbReference type="EC" id="2.5.1.48" evidence="7"/>
<comment type="cofactor">
    <cofactor evidence="1 5">
        <name>pyridoxal 5'-phosphate</name>
        <dbReference type="ChEBI" id="CHEBI:597326"/>
    </cofactor>
</comment>
<dbReference type="GO" id="GO:0019346">
    <property type="term" value="P:transsulfuration"/>
    <property type="evidence" value="ECO:0007669"/>
    <property type="project" value="InterPro"/>
</dbReference>